<keyword evidence="3" id="KW-0813">Transport</keyword>
<evidence type="ECO:0000256" key="8">
    <source>
        <dbReference type="ARBA" id="ARBA00022989"/>
    </source>
</evidence>
<keyword evidence="5" id="KW-0997">Cell inner membrane</keyword>
<dbReference type="GO" id="GO:0005886">
    <property type="term" value="C:plasma membrane"/>
    <property type="evidence" value="ECO:0007669"/>
    <property type="project" value="UniProtKB-SubCell"/>
</dbReference>
<protein>
    <submittedName>
        <fullName evidence="11">General secretion pathway, M protein</fullName>
    </submittedName>
</protein>
<dbReference type="RefSeq" id="WP_115609441.1">
    <property type="nucleotide sequence ID" value="NZ_CP118927.1"/>
</dbReference>
<gene>
    <name evidence="11" type="ORF">BN1086_02057</name>
</gene>
<comment type="similarity">
    <text evidence="2">Belongs to the GSP M family.</text>
</comment>
<evidence type="ECO:0000256" key="4">
    <source>
        <dbReference type="ARBA" id="ARBA00022475"/>
    </source>
</evidence>
<dbReference type="InterPro" id="IPR023229">
    <property type="entry name" value="T2SS_M_periplasmic_sf"/>
</dbReference>
<dbReference type="EMBL" id="LK931336">
    <property type="protein sequence ID" value="CDZ83924.1"/>
    <property type="molecule type" value="Genomic_DNA"/>
</dbReference>
<name>A0A078LIQ4_CITKO</name>
<keyword evidence="8 10" id="KW-1133">Transmembrane helix</keyword>
<comment type="subcellular location">
    <subcellularLocation>
        <location evidence="1">Cell inner membrane</location>
        <topology evidence="1">Single-pass membrane protein</topology>
    </subcellularLocation>
</comment>
<evidence type="ECO:0000256" key="1">
    <source>
        <dbReference type="ARBA" id="ARBA00004377"/>
    </source>
</evidence>
<feature type="transmembrane region" description="Helical" evidence="10">
    <location>
        <begin position="21"/>
        <end position="43"/>
    </location>
</feature>
<evidence type="ECO:0000313" key="11">
    <source>
        <dbReference type="EMBL" id="CDZ83924.1"/>
    </source>
</evidence>
<evidence type="ECO:0000256" key="10">
    <source>
        <dbReference type="SAM" id="Phobius"/>
    </source>
</evidence>
<keyword evidence="4" id="KW-1003">Cell membrane</keyword>
<evidence type="ECO:0000256" key="5">
    <source>
        <dbReference type="ARBA" id="ARBA00022519"/>
    </source>
</evidence>
<dbReference type="SUPFAM" id="SSF103054">
    <property type="entry name" value="General secretion pathway protein M, EpsM"/>
    <property type="match status" value="1"/>
</dbReference>
<keyword evidence="7" id="KW-0653">Protein transport</keyword>
<sequence>MKERIAQLKARYQNYSDRERGLITLCAAAMCCAVIYYGGIIPLDHMIQNSQSTLMRQKETLRWMRDEIDKNHLQAKVLKTNNPRTVIEESAKEIHLALSDIRQDERSLSFVVEQVNIYELKNWLREVNVTSGVQLQKMDLQPVDRQSDVKANITLSWNKNA</sequence>
<organism evidence="11">
    <name type="scientific">Citrobacter koseri</name>
    <name type="common">Citrobacter diversus</name>
    <dbReference type="NCBI Taxonomy" id="545"/>
    <lineage>
        <taxon>Bacteria</taxon>
        <taxon>Pseudomonadati</taxon>
        <taxon>Pseudomonadota</taxon>
        <taxon>Gammaproteobacteria</taxon>
        <taxon>Enterobacterales</taxon>
        <taxon>Enterobacteriaceae</taxon>
        <taxon>Citrobacter</taxon>
    </lineage>
</organism>
<dbReference type="GO" id="GO:0015628">
    <property type="term" value="P:protein secretion by the type II secretion system"/>
    <property type="evidence" value="ECO:0007669"/>
    <property type="project" value="InterPro"/>
</dbReference>
<keyword evidence="9 10" id="KW-0472">Membrane</keyword>
<evidence type="ECO:0000256" key="3">
    <source>
        <dbReference type="ARBA" id="ARBA00022448"/>
    </source>
</evidence>
<dbReference type="InterPro" id="IPR007690">
    <property type="entry name" value="T2SS_GspM"/>
</dbReference>
<accession>A0A078LIQ4</accession>
<evidence type="ECO:0000256" key="7">
    <source>
        <dbReference type="ARBA" id="ARBA00022927"/>
    </source>
</evidence>
<dbReference type="GO" id="GO:0015627">
    <property type="term" value="C:type II protein secretion system complex"/>
    <property type="evidence" value="ECO:0007669"/>
    <property type="project" value="InterPro"/>
</dbReference>
<keyword evidence="6 10" id="KW-0812">Transmembrane</keyword>
<evidence type="ECO:0000256" key="2">
    <source>
        <dbReference type="ARBA" id="ARBA00010637"/>
    </source>
</evidence>
<proteinExistence type="inferred from homology"/>
<dbReference type="Pfam" id="PF04612">
    <property type="entry name" value="T2SSM"/>
    <property type="match status" value="1"/>
</dbReference>
<reference evidence="11" key="1">
    <citation type="submission" date="2014-06" db="EMBL/GenBank/DDBJ databases">
        <authorList>
            <person name="Urmite Genomes Urmite Genomes"/>
        </authorList>
    </citation>
    <scope>NUCLEOTIDE SEQUENCE</scope>
</reference>
<evidence type="ECO:0000256" key="9">
    <source>
        <dbReference type="ARBA" id="ARBA00023136"/>
    </source>
</evidence>
<evidence type="ECO:0000256" key="6">
    <source>
        <dbReference type="ARBA" id="ARBA00022692"/>
    </source>
</evidence>
<dbReference type="AlphaFoldDB" id="A0A078LIQ4"/>
<dbReference type="PATRIC" id="fig|545.12.peg.2073"/>
<dbReference type="Gene3D" id="3.30.1360.100">
    <property type="entry name" value="General secretion pathway protein M, EpsM"/>
    <property type="match status" value="1"/>
</dbReference>